<name>A0A183TI15_SCHSO</name>
<gene>
    <name evidence="2" type="ORF">SSLN_LOCUS16113</name>
</gene>
<feature type="domain" description="DUF7041" evidence="1">
    <location>
        <begin position="2"/>
        <end position="77"/>
    </location>
</feature>
<dbReference type="AlphaFoldDB" id="A0A183TI15"/>
<keyword evidence="3" id="KW-1185">Reference proteome</keyword>
<dbReference type="OrthoDB" id="6260718at2759"/>
<dbReference type="Pfam" id="PF23055">
    <property type="entry name" value="DUF7041"/>
    <property type="match status" value="1"/>
</dbReference>
<proteinExistence type="predicted"/>
<evidence type="ECO:0000259" key="1">
    <source>
        <dbReference type="Pfam" id="PF23055"/>
    </source>
</evidence>
<dbReference type="STRING" id="70667.A0A183TI15"/>
<evidence type="ECO:0000313" key="4">
    <source>
        <dbReference type="WBParaSite" id="SSLN_0001672101-mRNA-1"/>
    </source>
</evidence>
<dbReference type="Proteomes" id="UP000275846">
    <property type="component" value="Unassembled WGS sequence"/>
</dbReference>
<reference evidence="2 3" key="2">
    <citation type="submission" date="2018-11" db="EMBL/GenBank/DDBJ databases">
        <authorList>
            <consortium name="Pathogen Informatics"/>
        </authorList>
    </citation>
    <scope>NUCLEOTIDE SEQUENCE [LARGE SCALE GENOMIC DNA]</scope>
    <source>
        <strain evidence="2 3">NST_G2</strain>
    </source>
</reference>
<dbReference type="PANTHER" id="PTHR33327">
    <property type="entry name" value="ENDONUCLEASE"/>
    <property type="match status" value="1"/>
</dbReference>
<dbReference type="InterPro" id="IPR055469">
    <property type="entry name" value="DUF7041"/>
</dbReference>
<accession>A0A183TI15</accession>
<dbReference type="EMBL" id="UYSU01040681">
    <property type="protein sequence ID" value="VDM02499.1"/>
    <property type="molecule type" value="Genomic_DNA"/>
</dbReference>
<sequence length="123" mass="14420">MPSNPHVWFRRIEAVLSTRRITSERSRYSYVVQSLPFDVVIDVEDLLDPIPADEPYTRLKDAVIHREAKSADRMLLEVFTQVDLGDQTPCQLMQHMRSLLAGRHMDDEIFQEIWIDKLPLPMQ</sequence>
<reference evidence="4" key="1">
    <citation type="submission" date="2016-06" db="UniProtKB">
        <authorList>
            <consortium name="WormBaseParasite"/>
        </authorList>
    </citation>
    <scope>IDENTIFICATION</scope>
</reference>
<dbReference type="WBParaSite" id="SSLN_0001672101-mRNA-1">
    <property type="protein sequence ID" value="SSLN_0001672101-mRNA-1"/>
    <property type="gene ID" value="SSLN_0001672101"/>
</dbReference>
<dbReference type="PANTHER" id="PTHR33327:SF3">
    <property type="entry name" value="RNA-DIRECTED DNA POLYMERASE"/>
    <property type="match status" value="1"/>
</dbReference>
<protein>
    <recommendedName>
        <fullName evidence="1">DUF7041 domain-containing protein</fullName>
    </recommendedName>
</protein>
<evidence type="ECO:0000313" key="3">
    <source>
        <dbReference type="Proteomes" id="UP000275846"/>
    </source>
</evidence>
<evidence type="ECO:0000313" key="2">
    <source>
        <dbReference type="EMBL" id="VDM02499.1"/>
    </source>
</evidence>
<organism evidence="4">
    <name type="scientific">Schistocephalus solidus</name>
    <name type="common">Tapeworm</name>
    <dbReference type="NCBI Taxonomy" id="70667"/>
    <lineage>
        <taxon>Eukaryota</taxon>
        <taxon>Metazoa</taxon>
        <taxon>Spiralia</taxon>
        <taxon>Lophotrochozoa</taxon>
        <taxon>Platyhelminthes</taxon>
        <taxon>Cestoda</taxon>
        <taxon>Eucestoda</taxon>
        <taxon>Diphyllobothriidea</taxon>
        <taxon>Diphyllobothriidae</taxon>
        <taxon>Schistocephalus</taxon>
    </lineage>
</organism>